<dbReference type="InterPro" id="IPR036390">
    <property type="entry name" value="WH_DNA-bd_sf"/>
</dbReference>
<keyword evidence="3" id="KW-0805">Transcription regulation</keyword>
<dbReference type="Proteomes" id="UP000295497">
    <property type="component" value="Chromosome"/>
</dbReference>
<evidence type="ECO:0000256" key="2">
    <source>
        <dbReference type="ARBA" id="ARBA00022898"/>
    </source>
</evidence>
<evidence type="ECO:0000256" key="4">
    <source>
        <dbReference type="ARBA" id="ARBA00023125"/>
    </source>
</evidence>
<feature type="compositionally biased region" description="Low complexity" evidence="6">
    <location>
        <begin position="12"/>
        <end position="36"/>
    </location>
</feature>
<dbReference type="PRINTS" id="PR00035">
    <property type="entry name" value="HTHGNTR"/>
</dbReference>
<dbReference type="Gene3D" id="3.40.640.10">
    <property type="entry name" value="Type I PLP-dependent aspartate aminotransferase-like (Major domain)"/>
    <property type="match status" value="1"/>
</dbReference>
<dbReference type="InterPro" id="IPR051446">
    <property type="entry name" value="HTH_trans_reg/aminotransferase"/>
</dbReference>
<dbReference type="Gene3D" id="1.10.10.10">
    <property type="entry name" value="Winged helix-like DNA-binding domain superfamily/Winged helix DNA-binding domain"/>
    <property type="match status" value="1"/>
</dbReference>
<dbReference type="PANTHER" id="PTHR46577">
    <property type="entry name" value="HTH-TYPE TRANSCRIPTIONAL REGULATORY PROTEIN GABR"/>
    <property type="match status" value="1"/>
</dbReference>
<comment type="similarity">
    <text evidence="1">In the C-terminal section; belongs to the class-I pyridoxal-phosphate-dependent aminotransferase family.</text>
</comment>
<feature type="region of interest" description="Disordered" evidence="6">
    <location>
        <begin position="1"/>
        <end position="48"/>
    </location>
</feature>
<evidence type="ECO:0000313" key="8">
    <source>
        <dbReference type="EMBL" id="AUX28626.1"/>
    </source>
</evidence>
<keyword evidence="4" id="KW-0238">DNA-binding</keyword>
<dbReference type="InterPro" id="IPR000524">
    <property type="entry name" value="Tscrpt_reg_HTH_GntR"/>
</dbReference>
<gene>
    <name evidence="8" type="primary">gntR</name>
    <name evidence="8" type="ORF">SOCE836_007050</name>
</gene>
<sequence length="539" mass="56527">MSSAAPEIASLTRTTSTKARTTSTKAPATSTKARTTSTKRPRRASPPAGAVTAVALDPASSAPLHRQVYEAVRGAILAGRLRSGSKLPSTRALAAHLGLSRNTVLGAYAQLLSEGYLRGRIGSGTYVADALPERLLLARPSPEPRPSPSPGAGALSRRGALVAGAASPFRRAAAQLGPAGWAFQVGVPAFDAFPGAVWGRLMSRRWDRSWRALVPRCEPQGYAPLRRAIADYLVTARGVRCTPEQVIVVGGAQQAISLAAEVLLDPGDPVWVEDPGYTAARSALVAAGATPVPVPVDEEGLDVASAVAGRLPARLAVVTPSHQFPLGVTMSLGRRLALLDWARSSGGWVFEDDYDSEFRYAGRPLAALQGLSPGARVIYAGTFSKVLSPSLRLGYVVVPEGLVDAFVAAKALADVSSPSLEQAVLADFMAEGHFARHVRRMRVLYERRQAALVAAAERELRGLLEVRAAPAGMHLLGWLPAGRADGAAAERAAANGVRCVALSELRVRSAGRGALVLGYAAVGEDEIAEGARRLRAALR</sequence>
<accession>A0A4P2QGC4</accession>
<dbReference type="GO" id="GO:0003677">
    <property type="term" value="F:DNA binding"/>
    <property type="evidence" value="ECO:0007669"/>
    <property type="project" value="UniProtKB-KW"/>
</dbReference>
<keyword evidence="5" id="KW-0804">Transcription</keyword>
<dbReference type="Pfam" id="PF00155">
    <property type="entry name" value="Aminotran_1_2"/>
    <property type="match status" value="1"/>
</dbReference>
<evidence type="ECO:0000256" key="3">
    <source>
        <dbReference type="ARBA" id="ARBA00023015"/>
    </source>
</evidence>
<evidence type="ECO:0000256" key="1">
    <source>
        <dbReference type="ARBA" id="ARBA00005384"/>
    </source>
</evidence>
<dbReference type="GO" id="GO:0003700">
    <property type="term" value="F:DNA-binding transcription factor activity"/>
    <property type="evidence" value="ECO:0007669"/>
    <property type="project" value="InterPro"/>
</dbReference>
<reference evidence="8 9" key="1">
    <citation type="submission" date="2015-09" db="EMBL/GenBank/DDBJ databases">
        <title>Sorangium comparison.</title>
        <authorList>
            <person name="Zaburannyi N."/>
            <person name="Bunk B."/>
            <person name="Overmann J."/>
            <person name="Mueller R."/>
        </authorList>
    </citation>
    <scope>NUCLEOTIDE SEQUENCE [LARGE SCALE GENOMIC DNA]</scope>
    <source>
        <strain evidence="8 9">So ce836</strain>
    </source>
</reference>
<dbReference type="RefSeq" id="WP_237244987.1">
    <property type="nucleotide sequence ID" value="NZ_CP012672.1"/>
</dbReference>
<dbReference type="CDD" id="cd00609">
    <property type="entry name" value="AAT_like"/>
    <property type="match status" value="1"/>
</dbReference>
<dbReference type="InterPro" id="IPR004839">
    <property type="entry name" value="Aminotransferase_I/II_large"/>
</dbReference>
<feature type="domain" description="HTH gntR-type" evidence="7">
    <location>
        <begin position="62"/>
        <end position="130"/>
    </location>
</feature>
<dbReference type="Pfam" id="PF00392">
    <property type="entry name" value="GntR"/>
    <property type="match status" value="1"/>
</dbReference>
<protein>
    <submittedName>
        <fullName evidence="8">GntR family transcriptional regulator</fullName>
    </submittedName>
</protein>
<dbReference type="PROSITE" id="PS50949">
    <property type="entry name" value="HTH_GNTR"/>
    <property type="match status" value="1"/>
</dbReference>
<evidence type="ECO:0000256" key="5">
    <source>
        <dbReference type="ARBA" id="ARBA00023163"/>
    </source>
</evidence>
<keyword evidence="2" id="KW-0663">Pyridoxal phosphate</keyword>
<dbReference type="InterPro" id="IPR015424">
    <property type="entry name" value="PyrdxlP-dep_Trfase"/>
</dbReference>
<dbReference type="InterPro" id="IPR015421">
    <property type="entry name" value="PyrdxlP-dep_Trfase_major"/>
</dbReference>
<organism evidence="8 9">
    <name type="scientific">Sorangium cellulosum</name>
    <name type="common">Polyangium cellulosum</name>
    <dbReference type="NCBI Taxonomy" id="56"/>
    <lineage>
        <taxon>Bacteria</taxon>
        <taxon>Pseudomonadati</taxon>
        <taxon>Myxococcota</taxon>
        <taxon>Polyangia</taxon>
        <taxon>Polyangiales</taxon>
        <taxon>Polyangiaceae</taxon>
        <taxon>Sorangium</taxon>
    </lineage>
</organism>
<name>A0A4P2QGC4_SORCE</name>
<dbReference type="AlphaFoldDB" id="A0A4P2QGC4"/>
<dbReference type="CDD" id="cd07377">
    <property type="entry name" value="WHTH_GntR"/>
    <property type="match status" value="1"/>
</dbReference>
<evidence type="ECO:0000256" key="6">
    <source>
        <dbReference type="SAM" id="MobiDB-lite"/>
    </source>
</evidence>
<evidence type="ECO:0000259" key="7">
    <source>
        <dbReference type="PROSITE" id="PS50949"/>
    </source>
</evidence>
<dbReference type="GO" id="GO:0030170">
    <property type="term" value="F:pyridoxal phosphate binding"/>
    <property type="evidence" value="ECO:0007669"/>
    <property type="project" value="InterPro"/>
</dbReference>
<dbReference type="EMBL" id="CP012672">
    <property type="protein sequence ID" value="AUX28626.1"/>
    <property type="molecule type" value="Genomic_DNA"/>
</dbReference>
<dbReference type="SMART" id="SM00345">
    <property type="entry name" value="HTH_GNTR"/>
    <property type="match status" value="1"/>
</dbReference>
<proteinExistence type="inferred from homology"/>
<dbReference type="InterPro" id="IPR036388">
    <property type="entry name" value="WH-like_DNA-bd_sf"/>
</dbReference>
<evidence type="ECO:0000313" key="9">
    <source>
        <dbReference type="Proteomes" id="UP000295497"/>
    </source>
</evidence>
<dbReference type="PANTHER" id="PTHR46577:SF1">
    <property type="entry name" value="HTH-TYPE TRANSCRIPTIONAL REGULATORY PROTEIN GABR"/>
    <property type="match status" value="1"/>
</dbReference>
<dbReference type="SUPFAM" id="SSF53383">
    <property type="entry name" value="PLP-dependent transferases"/>
    <property type="match status" value="1"/>
</dbReference>
<dbReference type="SUPFAM" id="SSF46785">
    <property type="entry name" value="Winged helix' DNA-binding domain"/>
    <property type="match status" value="1"/>
</dbReference>